<feature type="repeat" description="RCC1" evidence="2">
    <location>
        <begin position="601"/>
        <end position="652"/>
    </location>
</feature>
<feature type="repeat" description="RCC1" evidence="2">
    <location>
        <begin position="499"/>
        <end position="550"/>
    </location>
</feature>
<dbReference type="InterPro" id="IPR051210">
    <property type="entry name" value="Ub_ligase/GEF_domain"/>
</dbReference>
<dbReference type="InterPro" id="IPR001936">
    <property type="entry name" value="RasGAP_dom"/>
</dbReference>
<feature type="repeat" description="RCC1" evidence="2">
    <location>
        <begin position="701"/>
        <end position="751"/>
    </location>
</feature>
<organism evidence="4 5">
    <name type="scientific">Blepharisma stoltei</name>
    <dbReference type="NCBI Taxonomy" id="1481888"/>
    <lineage>
        <taxon>Eukaryota</taxon>
        <taxon>Sar</taxon>
        <taxon>Alveolata</taxon>
        <taxon>Ciliophora</taxon>
        <taxon>Postciliodesmatophora</taxon>
        <taxon>Heterotrichea</taxon>
        <taxon>Heterotrichida</taxon>
        <taxon>Blepharismidae</taxon>
        <taxon>Blepharisma</taxon>
    </lineage>
</organism>
<dbReference type="Gene3D" id="2.130.10.30">
    <property type="entry name" value="Regulator of chromosome condensation 1/beta-lactamase-inhibitor protein II"/>
    <property type="match status" value="4"/>
</dbReference>
<evidence type="ECO:0000259" key="3">
    <source>
        <dbReference type="PROSITE" id="PS50018"/>
    </source>
</evidence>
<evidence type="ECO:0000313" key="4">
    <source>
        <dbReference type="EMBL" id="CAG9322858.1"/>
    </source>
</evidence>
<reference evidence="4" key="1">
    <citation type="submission" date="2021-09" db="EMBL/GenBank/DDBJ databases">
        <authorList>
            <consortium name="AG Swart"/>
            <person name="Singh M."/>
            <person name="Singh A."/>
            <person name="Seah K."/>
            <person name="Emmerich C."/>
        </authorList>
    </citation>
    <scope>NUCLEOTIDE SEQUENCE</scope>
    <source>
        <strain evidence="4">ATCC30299</strain>
    </source>
</reference>
<keyword evidence="1" id="KW-0677">Repeat</keyword>
<dbReference type="Pfam" id="PF00616">
    <property type="entry name" value="RasGAP"/>
    <property type="match status" value="1"/>
</dbReference>
<feature type="repeat" description="RCC1" evidence="2">
    <location>
        <begin position="446"/>
        <end position="498"/>
    </location>
</feature>
<dbReference type="PANTHER" id="PTHR22870">
    <property type="entry name" value="REGULATOR OF CHROMOSOME CONDENSATION"/>
    <property type="match status" value="1"/>
</dbReference>
<feature type="repeat" description="RCC1" evidence="2">
    <location>
        <begin position="360"/>
        <end position="445"/>
    </location>
</feature>
<accession>A0AAU9JBI8</accession>
<dbReference type="EMBL" id="CAJZBQ010000032">
    <property type="protein sequence ID" value="CAG9322858.1"/>
    <property type="molecule type" value="Genomic_DNA"/>
</dbReference>
<dbReference type="SUPFAM" id="SSF50985">
    <property type="entry name" value="RCC1/BLIP-II"/>
    <property type="match status" value="3"/>
</dbReference>
<dbReference type="PROSITE" id="PS50012">
    <property type="entry name" value="RCC1_3"/>
    <property type="match status" value="13"/>
</dbReference>
<feature type="repeat" description="RCC1" evidence="2">
    <location>
        <begin position="32"/>
        <end position="85"/>
    </location>
</feature>
<dbReference type="PANTHER" id="PTHR22870:SF466">
    <property type="entry name" value="ANKYRIN REPEAT-CONTAINING PROTEIN"/>
    <property type="match status" value="1"/>
</dbReference>
<dbReference type="InterPro" id="IPR009091">
    <property type="entry name" value="RCC1/BLIP-II"/>
</dbReference>
<feature type="repeat" description="RCC1" evidence="2">
    <location>
        <begin position="551"/>
        <end position="600"/>
    </location>
</feature>
<name>A0AAU9JBI8_9CILI</name>
<dbReference type="PRINTS" id="PR00633">
    <property type="entry name" value="RCCNDNSATION"/>
</dbReference>
<comment type="caution">
    <text evidence="4">The sequence shown here is derived from an EMBL/GenBank/DDBJ whole genome shotgun (WGS) entry which is preliminary data.</text>
</comment>
<dbReference type="Gene3D" id="1.10.506.10">
    <property type="entry name" value="GTPase Activation - p120gap, domain 1"/>
    <property type="match status" value="1"/>
</dbReference>
<evidence type="ECO:0000313" key="5">
    <source>
        <dbReference type="Proteomes" id="UP001162131"/>
    </source>
</evidence>
<dbReference type="Pfam" id="PF00415">
    <property type="entry name" value="RCC1"/>
    <property type="match status" value="1"/>
</dbReference>
<proteinExistence type="predicted"/>
<protein>
    <recommendedName>
        <fullName evidence="3">Ras-GAP domain-containing protein</fullName>
    </recommendedName>
</protein>
<feature type="repeat" description="RCC1" evidence="2">
    <location>
        <begin position="253"/>
        <end position="304"/>
    </location>
</feature>
<dbReference type="Pfam" id="PF25390">
    <property type="entry name" value="WD40_RLD"/>
    <property type="match status" value="2"/>
</dbReference>
<evidence type="ECO:0000256" key="2">
    <source>
        <dbReference type="PROSITE-ProRule" id="PRU00235"/>
    </source>
</evidence>
<dbReference type="Proteomes" id="UP001162131">
    <property type="component" value="Unassembled WGS sequence"/>
</dbReference>
<dbReference type="InterPro" id="IPR008936">
    <property type="entry name" value="Rho_GTPase_activation_prot"/>
</dbReference>
<feature type="repeat" description="RCC1" evidence="2">
    <location>
        <begin position="201"/>
        <end position="252"/>
    </location>
</feature>
<dbReference type="SUPFAM" id="SSF48350">
    <property type="entry name" value="GTPase activation domain, GAP"/>
    <property type="match status" value="1"/>
</dbReference>
<feature type="repeat" description="RCC1" evidence="2">
    <location>
        <begin position="752"/>
        <end position="802"/>
    </location>
</feature>
<keyword evidence="5" id="KW-1185">Reference proteome</keyword>
<feature type="repeat" description="RCC1" evidence="2">
    <location>
        <begin position="93"/>
        <end position="148"/>
    </location>
</feature>
<feature type="repeat" description="RCC1" evidence="2">
    <location>
        <begin position="305"/>
        <end position="359"/>
    </location>
</feature>
<gene>
    <name evidence="4" type="ORF">BSTOLATCC_MIC31972</name>
</gene>
<dbReference type="PROSITE" id="PS00626">
    <property type="entry name" value="RCC1_2"/>
    <property type="match status" value="5"/>
</dbReference>
<dbReference type="InterPro" id="IPR058923">
    <property type="entry name" value="RCC1-like_dom"/>
</dbReference>
<dbReference type="PROSITE" id="PS50018">
    <property type="entry name" value="RAS_GTPASE_ACTIV_2"/>
    <property type="match status" value="1"/>
</dbReference>
<evidence type="ECO:0000256" key="1">
    <source>
        <dbReference type="ARBA" id="ARBA00022737"/>
    </source>
</evidence>
<sequence length="1609" mass="179530">MISTADSSNVHFLPPKRIACGHQFSSAINDAGEIFVWGCNKNGKLALDSGPEPIWRPKKIDIASIGGSANQIDCGAEFTMVISLLPEDKNEAGKLIGWGVNNMGQVGIGNDDIDELPNEVREPTLIRLPEKACRVSCGRDFAACITESGRLYSWGNGTYGNLGHGSTDSYSKPTIVQALSDTIIIGVSCGAKHVLITTKDFKVYSWGNGGHGRLGHGDTIGTATPKPIEYLFRENIMYVSAGDSHSAAVSNLGEVYSWGAGSYGRLGHGSEIDVQIPSIVTALQGKRMYMVACGFRHSLSISVQGEVFAWGAGNYGVTGLFDLKEIRTMLIPLQIRFLEGKKITQVAVGPWHSMAISSAGEVFTWGYHGHGRLGHGTDARDDQAFPKAIPPQFIYGVTGGVRIIERIAQITGSKKLMIRNTPARDAWKMIQVACGGQHSLAVTKSGTVWAWGENRNGALGVGKNEEDQLVPVICQNLNNYIIKSVACGSQHSLAISTRGEVLTWGNGRFGQLGNGFAGICFIPKIVEMLQGKGIIQGACGEDYSAVLSEIGEVYTFGNSDSGKLGLGRVPHQVFPKLIRDLLNISYISAGQSHMAVIGHNGAVYTWGSGFYGKLGNGSSENLFSPKQIHGKGERIYKMVSCGASHTLFLDEKLVLYGAGRKEMVLSRVDLTEPKLIGNLHDKTFRLICAAEEHSLAITEQGDTFIWGFNKYGKLGNKAENEPLPQPFKLPLPSNICDISAKINHNLVLTTNGDIYAWGCGSGGRLGFGNTNNIKTPEILETRWNAIQESANFDDEQDELNALDLVLSQLDTGVRISSFKEMMLVLQNEEEDCLESELRREEAEVHRNLAEIVKTFKTSKESEERIHDLKIQIEGKILQRTYELKLPQRDYLIVHIPKYLASNLGRIENMIWILQQQPCYISRLVNIMRQRGSRDISTLITSIRPIYSNIHLDAMMGKLISRDSLLYISLCKEVIAGEIENANMIDDLFVVPGCPTAQFLLSFFSRDYGSDLFYKILHRPTNELLDMVKAIGNNGIVIDPIEVSRLTQRQGSGQTANSVIKEKKAQSAFNDGITYAIRAAGYFIDTIKAFPSILPTPIKILMKHTFSKMANKAWLREVGHEHARLKFQKALLRLMITQLLLPVIMTPETEGLTTQTIEEGERDTMSIITDIIRKIVDKTCFIGDHYSTLNSFILTSHEQLISTLETCIEVEDSSEVDLIISSFTTHFSVIDSFIHYPVNDIITLSIYLIKYRKQVELFPGRDLLYDHLDHMSDIGSEVAKSADNFKINLQMNNHFLYDYDEVSVCAGCGVPMPKSLAITTRTHSTLIKHLHVREEDEFLVSIENASRQIPKFSAITLEELSTKFRKTIESILSTPNPNYKILFELRAADEKVQDLMSRDFSMDYLLFELSKRLKDRHSYKQYLRRLQEGIHHITAAQEEYFHNLREKEKDLTAALDTIANFRTSLHPNEKEMKNMSYFKLSQTHNLVMKKRKILDLPADVQHDVAGNVSIVTLENNGVIERLEYGFRKDTKNSLELHYSHHKKKGWHFEIIFNQGESSDMIGQFNLSNEEFLNLKRSANSEAKLDIPNIGTFRLGPFIIFLNSRVRKQVV</sequence>
<feature type="repeat" description="RCC1" evidence="2">
    <location>
        <begin position="149"/>
        <end position="200"/>
    </location>
</feature>
<feature type="domain" description="Ras-GAP" evidence="3">
    <location>
        <begin position="948"/>
        <end position="1176"/>
    </location>
</feature>
<dbReference type="InterPro" id="IPR000408">
    <property type="entry name" value="Reg_chr_condens"/>
</dbReference>
<dbReference type="Pfam" id="PF13540">
    <property type="entry name" value="RCC1_2"/>
    <property type="match status" value="1"/>
</dbReference>